<keyword evidence="1" id="KW-0812">Transmembrane</keyword>
<keyword evidence="1" id="KW-1133">Transmembrane helix</keyword>
<keyword evidence="1" id="KW-0472">Membrane</keyword>
<feature type="transmembrane region" description="Helical" evidence="1">
    <location>
        <begin position="224"/>
        <end position="242"/>
    </location>
</feature>
<evidence type="ECO:0000256" key="1">
    <source>
        <dbReference type="SAM" id="Phobius"/>
    </source>
</evidence>
<name>A0A9D2RFB7_9FIRM</name>
<comment type="caution">
    <text evidence="2">The sequence shown here is derived from an EMBL/GenBank/DDBJ whole genome shotgun (WGS) entry which is preliminary data.</text>
</comment>
<proteinExistence type="predicted"/>
<dbReference type="EMBL" id="DWUU01000022">
    <property type="protein sequence ID" value="HJD41993.1"/>
    <property type="molecule type" value="Genomic_DNA"/>
</dbReference>
<gene>
    <name evidence="2" type="ORF">H9910_03140</name>
</gene>
<sequence>MKKLAIYRFLYALRHNLPVLLLYLAGGYLLSSILFTFTIRTLFGDYVWQHNIELPDLSAQSERKARVQELLYTVMTDNYNLLLCEAMLVLLVVVWLIARRLPLALPKALYVCPAGPREKLRYLRIYLTVKAVFLALLLAALTLFWTGTLILPAPVLAVQVSLTVFTVIAFSLNPDPGNRKEALKKCPDRVTEKSSQTVVNVYWSGLLLLENTVFYACMYALPSFGWLTAACWIPALLINIWIAKKHLTPVLCTMLDYEKIYYPLPDDGSAGPQ</sequence>
<feature type="transmembrane region" description="Helical" evidence="1">
    <location>
        <begin position="199"/>
        <end position="218"/>
    </location>
</feature>
<organism evidence="2 3">
    <name type="scientific">Candidatus Mediterraneibacter quadrami</name>
    <dbReference type="NCBI Taxonomy" id="2838684"/>
    <lineage>
        <taxon>Bacteria</taxon>
        <taxon>Bacillati</taxon>
        <taxon>Bacillota</taxon>
        <taxon>Clostridia</taxon>
        <taxon>Lachnospirales</taxon>
        <taxon>Lachnospiraceae</taxon>
        <taxon>Mediterraneibacter</taxon>
    </lineage>
</organism>
<protein>
    <submittedName>
        <fullName evidence="2">Uncharacterized protein</fullName>
    </submittedName>
</protein>
<dbReference type="AlphaFoldDB" id="A0A9D2RFB7"/>
<feature type="transmembrane region" description="Helical" evidence="1">
    <location>
        <begin position="20"/>
        <end position="39"/>
    </location>
</feature>
<evidence type="ECO:0000313" key="2">
    <source>
        <dbReference type="EMBL" id="HJD41993.1"/>
    </source>
</evidence>
<evidence type="ECO:0000313" key="3">
    <source>
        <dbReference type="Proteomes" id="UP000823909"/>
    </source>
</evidence>
<feature type="transmembrane region" description="Helical" evidence="1">
    <location>
        <begin position="151"/>
        <end position="172"/>
    </location>
</feature>
<dbReference type="Proteomes" id="UP000823909">
    <property type="component" value="Unassembled WGS sequence"/>
</dbReference>
<reference evidence="2" key="2">
    <citation type="submission" date="2021-04" db="EMBL/GenBank/DDBJ databases">
        <authorList>
            <person name="Gilroy R."/>
        </authorList>
    </citation>
    <scope>NUCLEOTIDE SEQUENCE</scope>
    <source>
        <strain evidence="2">ChiBcec15-3976</strain>
    </source>
</reference>
<reference evidence="2" key="1">
    <citation type="journal article" date="2021" name="PeerJ">
        <title>Extensive microbial diversity within the chicken gut microbiome revealed by metagenomics and culture.</title>
        <authorList>
            <person name="Gilroy R."/>
            <person name="Ravi A."/>
            <person name="Getino M."/>
            <person name="Pursley I."/>
            <person name="Horton D.L."/>
            <person name="Alikhan N.F."/>
            <person name="Baker D."/>
            <person name="Gharbi K."/>
            <person name="Hall N."/>
            <person name="Watson M."/>
            <person name="Adriaenssens E.M."/>
            <person name="Foster-Nyarko E."/>
            <person name="Jarju S."/>
            <person name="Secka A."/>
            <person name="Antonio M."/>
            <person name="Oren A."/>
            <person name="Chaudhuri R.R."/>
            <person name="La Ragione R."/>
            <person name="Hildebrand F."/>
            <person name="Pallen M.J."/>
        </authorList>
    </citation>
    <scope>NUCLEOTIDE SEQUENCE</scope>
    <source>
        <strain evidence="2">ChiBcec15-3976</strain>
    </source>
</reference>
<feature type="transmembrane region" description="Helical" evidence="1">
    <location>
        <begin position="125"/>
        <end position="145"/>
    </location>
</feature>
<feature type="transmembrane region" description="Helical" evidence="1">
    <location>
        <begin position="79"/>
        <end position="98"/>
    </location>
</feature>
<accession>A0A9D2RFB7</accession>